<evidence type="ECO:0000313" key="2">
    <source>
        <dbReference type="EMBL" id="KWS03155.1"/>
    </source>
</evidence>
<reference evidence="2 3" key="1">
    <citation type="journal article" date="2014" name="Genome Announc.">
        <title>Draft Genome Sequence of Lysobacter capsici AZ78, a Bacterium Antagonistic to Plant-Pathogenic Oomycetes.</title>
        <authorList>
            <person name="Puopolo G."/>
            <person name="Sonego P."/>
            <person name="Engelen K."/>
            <person name="Pertot I."/>
        </authorList>
    </citation>
    <scope>NUCLEOTIDE SEQUENCE [LARGE SCALE GENOMIC DNA]</scope>
    <source>
        <strain evidence="2 3">AZ78</strain>
    </source>
</reference>
<organism evidence="2 3">
    <name type="scientific">Lysobacter capsici AZ78</name>
    <dbReference type="NCBI Taxonomy" id="1444315"/>
    <lineage>
        <taxon>Bacteria</taxon>
        <taxon>Pseudomonadati</taxon>
        <taxon>Pseudomonadota</taxon>
        <taxon>Gammaproteobacteria</taxon>
        <taxon>Lysobacterales</taxon>
        <taxon>Lysobacteraceae</taxon>
        <taxon>Lysobacter</taxon>
    </lineage>
</organism>
<keyword evidence="3" id="KW-1185">Reference proteome</keyword>
<feature type="region of interest" description="Disordered" evidence="1">
    <location>
        <begin position="34"/>
        <end position="57"/>
    </location>
</feature>
<accession>A0A120AFK5</accession>
<protein>
    <submittedName>
        <fullName evidence="2">Uncharacterized protein</fullName>
    </submittedName>
</protein>
<dbReference type="EMBL" id="JAJA02000001">
    <property type="protein sequence ID" value="KWS03155.1"/>
    <property type="molecule type" value="Genomic_DNA"/>
</dbReference>
<gene>
    <name evidence="2" type="ORF">AZ78_0701</name>
</gene>
<dbReference type="AlphaFoldDB" id="A0A120AFK5"/>
<proteinExistence type="predicted"/>
<sequence length="57" mass="6568">MKRHGASNRGSNFVRRRLRTIEPVPDSCSRCNRCRKPDPTGRTSRAQARKPPCCSRR</sequence>
<name>A0A120AFK5_9GAMM</name>
<evidence type="ECO:0000256" key="1">
    <source>
        <dbReference type="SAM" id="MobiDB-lite"/>
    </source>
</evidence>
<evidence type="ECO:0000313" key="3">
    <source>
        <dbReference type="Proteomes" id="UP000023435"/>
    </source>
</evidence>
<comment type="caution">
    <text evidence="2">The sequence shown here is derived from an EMBL/GenBank/DDBJ whole genome shotgun (WGS) entry which is preliminary data.</text>
</comment>
<dbReference type="Proteomes" id="UP000023435">
    <property type="component" value="Unassembled WGS sequence"/>
</dbReference>